<dbReference type="Pfam" id="PF02949">
    <property type="entry name" value="7tm_6"/>
    <property type="match status" value="1"/>
</dbReference>
<evidence type="ECO:0000256" key="10">
    <source>
        <dbReference type="RuleBase" id="RU351113"/>
    </source>
</evidence>
<evidence type="ECO:0000256" key="1">
    <source>
        <dbReference type="ARBA" id="ARBA00004651"/>
    </source>
</evidence>
<dbReference type="AlphaFoldDB" id="A0A6I9UX98"/>
<name>A0A6I9UX98_BACDO</name>
<keyword evidence="11" id="KW-1185">Reference proteome</keyword>
<organism evidence="11 12">
    <name type="scientific">Bactrocera dorsalis</name>
    <name type="common">Oriental fruit fly</name>
    <name type="synonym">Dacus dorsalis</name>
    <dbReference type="NCBI Taxonomy" id="27457"/>
    <lineage>
        <taxon>Eukaryota</taxon>
        <taxon>Metazoa</taxon>
        <taxon>Ecdysozoa</taxon>
        <taxon>Arthropoda</taxon>
        <taxon>Hexapoda</taxon>
        <taxon>Insecta</taxon>
        <taxon>Pterygota</taxon>
        <taxon>Neoptera</taxon>
        <taxon>Endopterygota</taxon>
        <taxon>Diptera</taxon>
        <taxon>Brachycera</taxon>
        <taxon>Muscomorpha</taxon>
        <taxon>Tephritoidea</taxon>
        <taxon>Tephritidae</taxon>
        <taxon>Bactrocera</taxon>
        <taxon>Bactrocera</taxon>
    </lineage>
</organism>
<dbReference type="RefSeq" id="XP_011199218.2">
    <property type="nucleotide sequence ID" value="XM_011200916.4"/>
</dbReference>
<evidence type="ECO:0000256" key="3">
    <source>
        <dbReference type="ARBA" id="ARBA00022606"/>
    </source>
</evidence>
<comment type="similarity">
    <text evidence="10">Belongs to the insect chemoreceptor superfamily. Heteromeric odorant receptor channel (TC 1.A.69) family.</text>
</comment>
<feature type="transmembrane region" description="Helical" evidence="10">
    <location>
        <begin position="41"/>
        <end position="64"/>
    </location>
</feature>
<feature type="transmembrane region" description="Helical" evidence="10">
    <location>
        <begin position="144"/>
        <end position="167"/>
    </location>
</feature>
<keyword evidence="7 10" id="KW-0472">Membrane</keyword>
<comment type="caution">
    <text evidence="10">Lacks conserved residue(s) required for the propagation of feature annotation.</text>
</comment>
<dbReference type="GO" id="GO:0005886">
    <property type="term" value="C:plasma membrane"/>
    <property type="evidence" value="ECO:0007669"/>
    <property type="project" value="UniProtKB-SubCell"/>
</dbReference>
<evidence type="ECO:0000256" key="9">
    <source>
        <dbReference type="ARBA" id="ARBA00023224"/>
    </source>
</evidence>
<evidence type="ECO:0000313" key="11">
    <source>
        <dbReference type="Proteomes" id="UP001652620"/>
    </source>
</evidence>
<dbReference type="Proteomes" id="UP001652620">
    <property type="component" value="Chromosome 4"/>
</dbReference>
<feature type="transmembrane region" description="Helical" evidence="10">
    <location>
        <begin position="259"/>
        <end position="284"/>
    </location>
</feature>
<evidence type="ECO:0000256" key="4">
    <source>
        <dbReference type="ARBA" id="ARBA00022692"/>
    </source>
</evidence>
<keyword evidence="9 10" id="KW-0807">Transducer</keyword>
<keyword evidence="2" id="KW-1003">Cell membrane</keyword>
<evidence type="ECO:0000256" key="7">
    <source>
        <dbReference type="ARBA" id="ARBA00023136"/>
    </source>
</evidence>
<dbReference type="GO" id="GO:0007165">
    <property type="term" value="P:signal transduction"/>
    <property type="evidence" value="ECO:0007669"/>
    <property type="project" value="UniProtKB-KW"/>
</dbReference>
<comment type="subcellular location">
    <subcellularLocation>
        <location evidence="1 10">Cell membrane</location>
        <topology evidence="1 10">Multi-pass membrane protein</topology>
    </subcellularLocation>
</comment>
<accession>A0A6I9UX98</accession>
<keyword evidence="4 10" id="KW-0812">Transmembrane</keyword>
<dbReference type="GeneID" id="105223253"/>
<keyword evidence="8 10" id="KW-0675">Receptor</keyword>
<keyword evidence="5 10" id="KW-0552">Olfaction</keyword>
<dbReference type="KEGG" id="bdr:105223253"/>
<reference evidence="12" key="1">
    <citation type="submission" date="2025-08" db="UniProtKB">
        <authorList>
            <consortium name="RefSeq"/>
        </authorList>
    </citation>
    <scope>IDENTIFICATION</scope>
    <source>
        <tissue evidence="12">Adult</tissue>
    </source>
</reference>
<proteinExistence type="inferred from homology"/>
<evidence type="ECO:0000256" key="6">
    <source>
        <dbReference type="ARBA" id="ARBA00022989"/>
    </source>
</evidence>
<feature type="transmembrane region" description="Helical" evidence="10">
    <location>
        <begin position="296"/>
        <end position="315"/>
    </location>
</feature>
<evidence type="ECO:0000313" key="12">
    <source>
        <dbReference type="RefSeq" id="XP_011199218.2"/>
    </source>
</evidence>
<dbReference type="PANTHER" id="PTHR21137:SF35">
    <property type="entry name" value="ODORANT RECEPTOR 19A-RELATED"/>
    <property type="match status" value="1"/>
</dbReference>
<keyword evidence="3 10" id="KW-0716">Sensory transduction</keyword>
<evidence type="ECO:0000256" key="8">
    <source>
        <dbReference type="ARBA" id="ARBA00023170"/>
    </source>
</evidence>
<evidence type="ECO:0000256" key="2">
    <source>
        <dbReference type="ARBA" id="ARBA00022475"/>
    </source>
</evidence>
<dbReference type="PANTHER" id="PTHR21137">
    <property type="entry name" value="ODORANT RECEPTOR"/>
    <property type="match status" value="1"/>
</dbReference>
<dbReference type="InterPro" id="IPR004117">
    <property type="entry name" value="7tm6_olfct_rcpt"/>
</dbReference>
<protein>
    <recommendedName>
        <fullName evidence="10">Odorant receptor</fullName>
    </recommendedName>
</protein>
<evidence type="ECO:0000256" key="5">
    <source>
        <dbReference type="ARBA" id="ARBA00022725"/>
    </source>
</evidence>
<keyword evidence="6 10" id="KW-1133">Transmembrane helix</keyword>
<gene>
    <name evidence="12" type="primary">LOC105223253</name>
</gene>
<dbReference type="GO" id="GO:0004984">
    <property type="term" value="F:olfactory receptor activity"/>
    <property type="evidence" value="ECO:0007669"/>
    <property type="project" value="InterPro"/>
</dbReference>
<dbReference type="InParanoid" id="A0A6I9UX98"/>
<dbReference type="GO" id="GO:0005549">
    <property type="term" value="F:odorant binding"/>
    <property type="evidence" value="ECO:0007669"/>
    <property type="project" value="InterPro"/>
</dbReference>
<sequence>MFDLVKGRGRSVFASRDAVIYLFNTFRFVGLNPPPHCRLLYYFYGSIITLFVVLLSPLIFNVGWIRDRNILSVMEILNCVQAALNVIGVPIKSITLALSLGRLRSVEPLLSKLDARYTEPEDLAKIRACAITGNRIVFGYIISYMMYETLTVVTALLGGHAPLTLYIPFVDWHRSAWEYWLQSSFDGAMLFFLLFHQILNDSYPAVYIYIIRTQVQLLANRVRRLGTANKSQEQTYHELQDCIITHQEILRLVSVVEPIISLTLFVQFFIAAAILGTTMINIFIFADFATRIASGTYMFCVLLQTFPTCFYATHLQSDCEQLSMSIFHCNWLSQGKRFNTMLLYFLHRSQADIPLFALKLVPINLSTNVSIAKFSFTLYTFIQKMGVGKNLK</sequence>
<dbReference type="OrthoDB" id="6604226at2759"/>